<keyword evidence="5" id="KW-1185">Reference proteome</keyword>
<dbReference type="Proteomes" id="UP000075920">
    <property type="component" value="Unassembled WGS sequence"/>
</dbReference>
<evidence type="ECO:0000313" key="4">
    <source>
        <dbReference type="EnsemblMetazoa" id="AMIN007689-PA"/>
    </source>
</evidence>
<feature type="domain" description="Fibrinogen C-terminal" evidence="3">
    <location>
        <begin position="52"/>
        <end position="277"/>
    </location>
</feature>
<evidence type="ECO:0000259" key="3">
    <source>
        <dbReference type="PROSITE" id="PS51406"/>
    </source>
</evidence>
<dbReference type="InterPro" id="IPR014716">
    <property type="entry name" value="Fibrinogen_a/b/g_C_1"/>
</dbReference>
<dbReference type="EnsemblMetazoa" id="AMIN007689-RA">
    <property type="protein sequence ID" value="AMIN007689-PA"/>
    <property type="gene ID" value="AMIN007689"/>
</dbReference>
<feature type="signal peptide" evidence="2">
    <location>
        <begin position="1"/>
        <end position="18"/>
    </location>
</feature>
<evidence type="ECO:0000313" key="5">
    <source>
        <dbReference type="Proteomes" id="UP000075920"/>
    </source>
</evidence>
<organism evidence="4 5">
    <name type="scientific">Anopheles minimus</name>
    <dbReference type="NCBI Taxonomy" id="112268"/>
    <lineage>
        <taxon>Eukaryota</taxon>
        <taxon>Metazoa</taxon>
        <taxon>Ecdysozoa</taxon>
        <taxon>Arthropoda</taxon>
        <taxon>Hexapoda</taxon>
        <taxon>Insecta</taxon>
        <taxon>Pterygota</taxon>
        <taxon>Neoptera</taxon>
        <taxon>Endopterygota</taxon>
        <taxon>Diptera</taxon>
        <taxon>Nematocera</taxon>
        <taxon>Culicoidea</taxon>
        <taxon>Culicidae</taxon>
        <taxon>Anophelinae</taxon>
        <taxon>Anopheles</taxon>
    </lineage>
</organism>
<proteinExistence type="predicted"/>
<dbReference type="SUPFAM" id="SSF56496">
    <property type="entry name" value="Fibrinogen C-terminal domain-like"/>
    <property type="match status" value="1"/>
</dbReference>
<name>A0A182WBG0_9DIPT</name>
<keyword evidence="2" id="KW-0732">Signal</keyword>
<accession>A0A182WBG0</accession>
<dbReference type="CDD" id="cd00087">
    <property type="entry name" value="FReD"/>
    <property type="match status" value="1"/>
</dbReference>
<dbReference type="GO" id="GO:0005615">
    <property type="term" value="C:extracellular space"/>
    <property type="evidence" value="ECO:0007669"/>
    <property type="project" value="TreeGrafter"/>
</dbReference>
<evidence type="ECO:0000256" key="2">
    <source>
        <dbReference type="SAM" id="SignalP"/>
    </source>
</evidence>
<feature type="chain" id="PRO_5008141077" description="Fibrinogen C-terminal domain-containing protein" evidence="2">
    <location>
        <begin position="19"/>
        <end position="278"/>
    </location>
</feature>
<dbReference type="PROSITE" id="PS51406">
    <property type="entry name" value="FIBRINOGEN_C_2"/>
    <property type="match status" value="1"/>
</dbReference>
<dbReference type="InterPro" id="IPR002181">
    <property type="entry name" value="Fibrinogen_a/b/g_C_dom"/>
</dbReference>
<dbReference type="InterPro" id="IPR020837">
    <property type="entry name" value="Fibrinogen_CS"/>
</dbReference>
<evidence type="ECO:0000256" key="1">
    <source>
        <dbReference type="ARBA" id="ARBA00023157"/>
    </source>
</evidence>
<dbReference type="VEuPathDB" id="VectorBase:AMIN007689"/>
<dbReference type="InterPro" id="IPR050373">
    <property type="entry name" value="Fibrinogen_C-term_domain"/>
</dbReference>
<dbReference type="AlphaFoldDB" id="A0A182WBG0"/>
<dbReference type="SMART" id="SM00186">
    <property type="entry name" value="FBG"/>
    <property type="match status" value="1"/>
</dbReference>
<protein>
    <recommendedName>
        <fullName evidence="3">Fibrinogen C-terminal domain-containing protein</fullName>
    </recommendedName>
</protein>
<dbReference type="PANTHER" id="PTHR19143:SF327">
    <property type="entry name" value="FI21813P1-RELATED"/>
    <property type="match status" value="1"/>
</dbReference>
<dbReference type="PANTHER" id="PTHR19143">
    <property type="entry name" value="FIBRINOGEN/TENASCIN/ANGIOPOEITIN"/>
    <property type="match status" value="1"/>
</dbReference>
<sequence length="278" mass="31453">MFLKAVFVMFCVMKLVSHHQLNCAHVDLRGLHFELLLTHLSEVESRIQTTLQELKLGIGVCGSPSLGSDSSVRRNTLLPSENPINFRRETVTGIGEDRTVDGEWIVFQWRFNGSLLFNRSWNDYRAGFGDTEGEHWLGLENLHKLLAKGPHELLVVMENQDGEIGYAHYDNFSIGTAVERYPIKTIGEYSGTAGDSLSFHIGSKFTTYDQDNDSRKFNCASMLHGGWWFNSCYASFLNGEYIPYQPKSYKEGGLIWIAFVGPFSSLKSSKMMVRQRGS</sequence>
<dbReference type="PROSITE" id="PS00514">
    <property type="entry name" value="FIBRINOGEN_C_1"/>
    <property type="match status" value="1"/>
</dbReference>
<dbReference type="Pfam" id="PF00147">
    <property type="entry name" value="Fibrinogen_C"/>
    <property type="match status" value="1"/>
</dbReference>
<dbReference type="InterPro" id="IPR036056">
    <property type="entry name" value="Fibrinogen-like_C"/>
</dbReference>
<dbReference type="STRING" id="112268.A0A182WBG0"/>
<reference evidence="5" key="1">
    <citation type="submission" date="2013-03" db="EMBL/GenBank/DDBJ databases">
        <title>The Genome Sequence of Anopheles minimus MINIMUS1.</title>
        <authorList>
            <consortium name="The Broad Institute Genomics Platform"/>
            <person name="Neafsey D.E."/>
            <person name="Walton C."/>
            <person name="Walker B."/>
            <person name="Young S.K."/>
            <person name="Zeng Q."/>
            <person name="Gargeya S."/>
            <person name="Fitzgerald M."/>
            <person name="Haas B."/>
            <person name="Abouelleil A."/>
            <person name="Allen A.W."/>
            <person name="Alvarado L."/>
            <person name="Arachchi H.M."/>
            <person name="Berlin A.M."/>
            <person name="Chapman S.B."/>
            <person name="Gainer-Dewar J."/>
            <person name="Goldberg J."/>
            <person name="Griggs A."/>
            <person name="Gujja S."/>
            <person name="Hansen M."/>
            <person name="Howarth C."/>
            <person name="Imamovic A."/>
            <person name="Ireland A."/>
            <person name="Larimer J."/>
            <person name="McCowan C."/>
            <person name="Murphy C."/>
            <person name="Pearson M."/>
            <person name="Poon T.W."/>
            <person name="Priest M."/>
            <person name="Roberts A."/>
            <person name="Saif S."/>
            <person name="Shea T."/>
            <person name="Sisk P."/>
            <person name="Sykes S."/>
            <person name="Wortman J."/>
            <person name="Nusbaum C."/>
            <person name="Birren B."/>
        </authorList>
    </citation>
    <scope>NUCLEOTIDE SEQUENCE [LARGE SCALE GENOMIC DNA]</scope>
    <source>
        <strain evidence="5">MINIMUS1</strain>
    </source>
</reference>
<keyword evidence="1" id="KW-1015">Disulfide bond</keyword>
<reference evidence="4" key="2">
    <citation type="submission" date="2020-05" db="UniProtKB">
        <authorList>
            <consortium name="EnsemblMetazoa"/>
        </authorList>
    </citation>
    <scope>IDENTIFICATION</scope>
    <source>
        <strain evidence="4">MINIMUS1</strain>
    </source>
</reference>
<dbReference type="Gene3D" id="3.90.215.10">
    <property type="entry name" value="Gamma Fibrinogen, chain A, domain 1"/>
    <property type="match status" value="1"/>
</dbReference>